<dbReference type="EMBL" id="JBBPBM010000010">
    <property type="protein sequence ID" value="KAK8565353.1"/>
    <property type="molecule type" value="Genomic_DNA"/>
</dbReference>
<evidence type="ECO:0000313" key="2">
    <source>
        <dbReference type="Proteomes" id="UP001472677"/>
    </source>
</evidence>
<name>A0ABR2EVE6_9ROSI</name>
<accession>A0ABR2EVE6</accession>
<comment type="caution">
    <text evidence="1">The sequence shown here is derived from an EMBL/GenBank/DDBJ whole genome shotgun (WGS) entry which is preliminary data.</text>
</comment>
<gene>
    <name evidence="1" type="ORF">V6N12_058919</name>
</gene>
<proteinExistence type="predicted"/>
<dbReference type="Proteomes" id="UP001472677">
    <property type="component" value="Unassembled WGS sequence"/>
</dbReference>
<organism evidence="1 2">
    <name type="scientific">Hibiscus sabdariffa</name>
    <name type="common">roselle</name>
    <dbReference type="NCBI Taxonomy" id="183260"/>
    <lineage>
        <taxon>Eukaryota</taxon>
        <taxon>Viridiplantae</taxon>
        <taxon>Streptophyta</taxon>
        <taxon>Embryophyta</taxon>
        <taxon>Tracheophyta</taxon>
        <taxon>Spermatophyta</taxon>
        <taxon>Magnoliopsida</taxon>
        <taxon>eudicotyledons</taxon>
        <taxon>Gunneridae</taxon>
        <taxon>Pentapetalae</taxon>
        <taxon>rosids</taxon>
        <taxon>malvids</taxon>
        <taxon>Malvales</taxon>
        <taxon>Malvaceae</taxon>
        <taxon>Malvoideae</taxon>
        <taxon>Hibiscus</taxon>
    </lineage>
</organism>
<keyword evidence="2" id="KW-1185">Reference proteome</keyword>
<sequence>MTPPPAMVPLIRDRVSSTSSPLMTSCRCRGVILFTFRSLLAFSANSRTSAVSTFISCLPIDCYLTKFNKRGEMKPAPKRSSEAFKTIKRSSLIPVQKEKQTEEMEDIETGFEDLRLNETMMAIED</sequence>
<evidence type="ECO:0000313" key="1">
    <source>
        <dbReference type="EMBL" id="KAK8565353.1"/>
    </source>
</evidence>
<protein>
    <submittedName>
        <fullName evidence="1">Uncharacterized protein</fullName>
    </submittedName>
</protein>
<reference evidence="1 2" key="1">
    <citation type="journal article" date="2024" name="G3 (Bethesda)">
        <title>Genome assembly of Hibiscus sabdariffa L. provides insights into metabolisms of medicinal natural products.</title>
        <authorList>
            <person name="Kim T."/>
        </authorList>
    </citation>
    <scope>NUCLEOTIDE SEQUENCE [LARGE SCALE GENOMIC DNA]</scope>
    <source>
        <strain evidence="1">TK-2024</strain>
        <tissue evidence="1">Old leaves</tissue>
    </source>
</reference>